<reference evidence="3" key="1">
    <citation type="submission" date="2016-10" db="EMBL/GenBank/DDBJ databases">
        <title>Sequence of Gallionella enrichment culture.</title>
        <authorList>
            <person name="Poehlein A."/>
            <person name="Muehling M."/>
            <person name="Daniel R."/>
        </authorList>
    </citation>
    <scope>NUCLEOTIDE SEQUENCE</scope>
</reference>
<feature type="domain" description="Outer membrane protein beta-barrel" evidence="2">
    <location>
        <begin position="8"/>
        <end position="200"/>
    </location>
</feature>
<evidence type="ECO:0000259" key="2">
    <source>
        <dbReference type="Pfam" id="PF13505"/>
    </source>
</evidence>
<sequence length="225" mass="23895">MRLFAFLGCLTVVLISRPAFAGDSGFYVAPSVGAVFFSGASKTVVTPDSGSVGLLPVIISGGTARYSTSHSADRQSLRIGYHMTRMFALELEGARVGSWSQSDSYQANNIFPESFSGSSASVHETEVGVNAILTVPLGHGIALQGGVGVARVRYSVDSFRYGGLTGFTISSVMSDTQYKAELAATYQLARRVALRASVEEYFPQTSLFYPKPHMTGLALGVVVDL</sequence>
<name>A0A1J5T457_9ZZZZ</name>
<keyword evidence="1" id="KW-0732">Signal</keyword>
<protein>
    <recommendedName>
        <fullName evidence="2">Outer membrane protein beta-barrel domain-containing protein</fullName>
    </recommendedName>
</protein>
<evidence type="ECO:0000313" key="3">
    <source>
        <dbReference type="EMBL" id="OIR14915.1"/>
    </source>
</evidence>
<evidence type="ECO:0000256" key="1">
    <source>
        <dbReference type="ARBA" id="ARBA00022729"/>
    </source>
</evidence>
<proteinExistence type="predicted"/>
<dbReference type="SUPFAM" id="SSF56925">
    <property type="entry name" value="OMPA-like"/>
    <property type="match status" value="1"/>
</dbReference>
<dbReference type="AlphaFoldDB" id="A0A1J5T457"/>
<dbReference type="Pfam" id="PF13505">
    <property type="entry name" value="OMP_b-brl"/>
    <property type="match status" value="1"/>
</dbReference>
<gene>
    <name evidence="3" type="ORF">GALL_40310</name>
</gene>
<accession>A0A1J5T457</accession>
<organism evidence="3">
    <name type="scientific">mine drainage metagenome</name>
    <dbReference type="NCBI Taxonomy" id="410659"/>
    <lineage>
        <taxon>unclassified sequences</taxon>
        <taxon>metagenomes</taxon>
        <taxon>ecological metagenomes</taxon>
    </lineage>
</organism>
<dbReference type="EMBL" id="MLJW01000010">
    <property type="protein sequence ID" value="OIR14915.1"/>
    <property type="molecule type" value="Genomic_DNA"/>
</dbReference>
<dbReference type="InterPro" id="IPR027385">
    <property type="entry name" value="Beta-barrel_OMP"/>
</dbReference>
<dbReference type="Gene3D" id="2.40.160.20">
    <property type="match status" value="1"/>
</dbReference>
<comment type="caution">
    <text evidence="3">The sequence shown here is derived from an EMBL/GenBank/DDBJ whole genome shotgun (WGS) entry which is preliminary data.</text>
</comment>
<dbReference type="InterPro" id="IPR011250">
    <property type="entry name" value="OMP/PagP_B-barrel"/>
</dbReference>